<dbReference type="GO" id="GO:0006364">
    <property type="term" value="P:rRNA processing"/>
    <property type="evidence" value="ECO:0007669"/>
    <property type="project" value="UniProtKB-KW"/>
</dbReference>
<dbReference type="PANTHER" id="PTHR23270">
    <property type="entry name" value="PROGRAMMED CELL DEATH PROTEIN 11 PRE-RRNA PROCESSING PROTEIN RRP5"/>
    <property type="match status" value="1"/>
</dbReference>
<feature type="region of interest" description="Disordered" evidence="5">
    <location>
        <begin position="239"/>
        <end position="267"/>
    </location>
</feature>
<dbReference type="InterPro" id="IPR011990">
    <property type="entry name" value="TPR-like_helical_dom_sf"/>
</dbReference>
<accession>A0A2N5SDQ8</accession>
<keyword evidence="2" id="KW-0698">rRNA processing</keyword>
<feature type="compositionally biased region" description="Acidic residues" evidence="5">
    <location>
        <begin position="1592"/>
        <end position="1608"/>
    </location>
</feature>
<dbReference type="Proteomes" id="UP000235388">
    <property type="component" value="Unassembled WGS sequence"/>
</dbReference>
<feature type="compositionally biased region" description="Acidic residues" evidence="5">
    <location>
        <begin position="1519"/>
        <end position="1533"/>
    </location>
</feature>
<evidence type="ECO:0000256" key="1">
    <source>
        <dbReference type="ARBA" id="ARBA00004604"/>
    </source>
</evidence>
<evidence type="ECO:0000256" key="5">
    <source>
        <dbReference type="SAM" id="MobiDB-lite"/>
    </source>
</evidence>
<dbReference type="InterPro" id="IPR045209">
    <property type="entry name" value="Rrp5"/>
</dbReference>
<dbReference type="GO" id="GO:0003723">
    <property type="term" value="F:RNA binding"/>
    <property type="evidence" value="ECO:0007669"/>
    <property type="project" value="TreeGrafter"/>
</dbReference>
<dbReference type="CDD" id="cd05693">
    <property type="entry name" value="S1_Rrp5_repeat_hs1_sc1"/>
    <property type="match status" value="1"/>
</dbReference>
<dbReference type="EMBL" id="PGCJ01001021">
    <property type="protein sequence ID" value="PLW11397.1"/>
    <property type="molecule type" value="Genomic_DNA"/>
</dbReference>
<dbReference type="STRING" id="200324.A0A2N5SDQ8"/>
<feature type="compositionally biased region" description="Polar residues" evidence="5">
    <location>
        <begin position="137"/>
        <end position="148"/>
    </location>
</feature>
<keyword evidence="4" id="KW-0539">Nucleus</keyword>
<feature type="compositionally biased region" description="Basic and acidic residues" evidence="5">
    <location>
        <begin position="1507"/>
        <end position="1518"/>
    </location>
</feature>
<dbReference type="Gene3D" id="2.40.50.140">
    <property type="entry name" value="Nucleic acid-binding proteins"/>
    <property type="match status" value="6"/>
</dbReference>
<dbReference type="InterPro" id="IPR003107">
    <property type="entry name" value="HAT"/>
</dbReference>
<dbReference type="FunFam" id="2.40.50.140:FF:000103">
    <property type="entry name" value="protein RRP5 homolog"/>
    <property type="match status" value="1"/>
</dbReference>
<comment type="subcellular location">
    <subcellularLocation>
        <location evidence="1">Nucleus</location>
        <location evidence="1">Nucleolus</location>
    </subcellularLocation>
</comment>
<sequence length="1900" mass="211461">MAKKRKNTSVNGEAAANNTDSPPASNKTKKIKRSDQNSNNGETKLPLNADNPKKQLVSLDKHEKSVSSKDTLKKKKEDSNDQDKRKKTTKTNNKKPTNPPFPTTTEEIDFPRGGGIHLTAYEQAEARRDGAQEAEQHLQSLTRPSEANSRPKKRTLSESKTNDSLKRKGKIRADDNDELSHHIPDAYRIEHLNHKRLIPGIKLAGMIIQVRPLELIVALPGQLVGHVPITEISSYYTERLQQTVEEEEEEESQPSSSSDSDHNPNSLKGLDEMFTVGQWIRCSVAKTTAEITKDNLRVSPLVRSALRVTLTLDPVHINSGIDKSDLQDGMTLTGAVKSIEDRGYIIDLGISVDSNSHSTKSSQLPSNNLTAFVSFPDANKATDTQQDDDSSQQWEVGQIIWCRISKLSENGATCVVSVNEEDVSRSALTAATNIDSILPLHMVSCHITSVIPGQGLNVTFLGFFKGTIHIPHLGCHTTTGCDLSSSFKVGDKLRARVLWDTTPSKSHISLEGNESILEPKIFSLSFLDHVLKLDSPGLPPHLQNAELFKADKIDQLLRYPIGYIFQTVRIFRVDEEWGVYVTCSHSAEGHPIEIESPVAFAHIASISDSFLPSLSQDSGPYKIGTTHKARVTGISPIDGILQLTLQPSVVEQPFLSSEDIPIGALITGTVKKLTPTNLIITIEGGIDAVVWPDHYSDVRQRHPEKKFIPGAKVKARVLHTNPEKDQVVLTLRKTLVHSKEIITTYETARVGVITDAIVAKVEEKFMLVEFFGRIKALVASGETDLARGESLKSLFTPGNLIQVKITRVDPEKRHIFASSKFEKPDMSVIKTPTVLDVGDKVTAFVRTVRQQDVRLDLHRLGDEPSTSNPLKGIIMVDILASKYGLSPQDLKAHLKSGDEVKDLVVKRKDDGKPFLKVGYEPSKKPQGWMTGSVRFIHEKTLVLNLRRDNQSSTECYVEGFLPIDVLAKHRKVPLNKLKTQIYIGEVISGLRQIYHDLPRGLLIVGFPNPQLGEPVDEFSYTPPEPESLSISDRVVGKIFKILEKSIVLSLRKEGTEGYATHKGVMAHKQLAKSRRISVEQLRSELKNGDYIYNLSICEKPENGKPEEKKCYYLKFAPSEKVIPAIEIQVGDPVIGTVIAIHEKNVVLSLQKEGDENKGADILSQGIISSQVLAGHWKVNEKNLEKKLTEGLKIPKLVVKKTNADKGLVIVGFASAPHPLPPSVTELSIGSTLQCRIGNKDALGVKVTPIEILAPAHRFVIDYTDSTDDYDEPHALKEGSEVTACVIQVDTKSHTTYLSVRPSDFNQLTGEPSKSPVKDRPIRRYGDLRIGATVRGFVQKVSDSGLILQVGTNIRAKVLASELFDEDIPCWKSEFRVGQVVSGKITSTKLNSFHVSLRKNPGLPKGVLTWEQIQSGQMISTKVNKIASYGMFLAIPQSTKISGLCHISQIYDSKEEFEKHKDDWSDAYSEGMELRASVISIDAQKKKISFTIKPSVVDPEGNTHIKTQHPDVIEITSDRSDDEDTDDDDDDDDDASNRKHSLPGKSQVDIPNGRTKPPTANIDFAEPSLPLSTGFNWDTKRSAAGQSNKMTETDDEASTDTDDSSEEESATTRPTEHQSVNELEKLLVKSPNSSRLWNRLIFHYIQKADIPQARQTARRALEAIHYREEAEKWKVWISLLDLENTYGTPEQFSQTFNEASVSNDSKTVWLKVADIYAQSGKTEKADETYSQAVKKFRDSSKAWSLYGEFCLKNDRQTRAADLLSRSLKSLPKHKHVKTIGKFTQLEFKFGDQERGRTLFEGLVASYPKRLDLWNVYLDLEIKSGTAPELIRSLFSRMLALKFNSKRMKSIFKKWLSFEQTHGDKESQDLVIQKAQAYVSALISSSQPTPQMDEEESDRDDA</sequence>
<evidence type="ECO:0000256" key="3">
    <source>
        <dbReference type="ARBA" id="ARBA00022737"/>
    </source>
</evidence>
<dbReference type="Pfam" id="PF24685">
    <property type="entry name" value="OB_RRP5_4th"/>
    <property type="match status" value="1"/>
</dbReference>
<feature type="domain" description="S1 motif" evidence="6">
    <location>
        <begin position="329"/>
        <end position="419"/>
    </location>
</feature>
<feature type="region of interest" description="Disordered" evidence="5">
    <location>
        <begin position="1494"/>
        <end position="1618"/>
    </location>
</feature>
<evidence type="ECO:0000313" key="8">
    <source>
        <dbReference type="Proteomes" id="UP000235388"/>
    </source>
</evidence>
<feature type="compositionally biased region" description="Acidic residues" evidence="5">
    <location>
        <begin position="1890"/>
        <end position="1900"/>
    </location>
</feature>
<dbReference type="GO" id="GO:0032040">
    <property type="term" value="C:small-subunit processome"/>
    <property type="evidence" value="ECO:0007669"/>
    <property type="project" value="TreeGrafter"/>
</dbReference>
<keyword evidence="8" id="KW-1185">Reference proteome</keyword>
<comment type="caution">
    <text evidence="7">The sequence shown here is derived from an EMBL/GenBank/DDBJ whole genome shotgun (WGS) entry which is preliminary data.</text>
</comment>
<feature type="compositionally biased region" description="Basic and acidic residues" evidence="5">
    <location>
        <begin position="155"/>
        <end position="177"/>
    </location>
</feature>
<evidence type="ECO:0000256" key="2">
    <source>
        <dbReference type="ARBA" id="ARBA00022552"/>
    </source>
</evidence>
<evidence type="ECO:0000256" key="4">
    <source>
        <dbReference type="ARBA" id="ARBA00023242"/>
    </source>
</evidence>
<feature type="domain" description="S1 motif" evidence="6">
    <location>
        <begin position="1330"/>
        <end position="1397"/>
    </location>
</feature>
<dbReference type="InterPro" id="IPR003029">
    <property type="entry name" value="S1_domain"/>
</dbReference>
<feature type="compositionally biased region" description="Basic and acidic residues" evidence="5">
    <location>
        <begin position="124"/>
        <end position="136"/>
    </location>
</feature>
<feature type="domain" description="S1 motif" evidence="6">
    <location>
        <begin position="751"/>
        <end position="820"/>
    </location>
</feature>
<dbReference type="InterPro" id="IPR048059">
    <property type="entry name" value="Rrp5_S1_rpt_hs1_sc1"/>
</dbReference>
<dbReference type="SMART" id="SM00386">
    <property type="entry name" value="HAT"/>
    <property type="match status" value="4"/>
</dbReference>
<feature type="domain" description="S1 motif" evidence="6">
    <location>
        <begin position="1415"/>
        <end position="1492"/>
    </location>
</feature>
<name>A0A2N5SDQ8_9BASI</name>
<dbReference type="InterPro" id="IPR057301">
    <property type="entry name" value="Rrp5_OB_4th"/>
</dbReference>
<dbReference type="PANTHER" id="PTHR23270:SF10">
    <property type="entry name" value="PROTEIN RRP5 HOMOLOG"/>
    <property type="match status" value="1"/>
</dbReference>
<dbReference type="InterPro" id="IPR012340">
    <property type="entry name" value="NA-bd_OB-fold"/>
</dbReference>
<reference evidence="7 8" key="1">
    <citation type="submission" date="2017-11" db="EMBL/GenBank/DDBJ databases">
        <title>De novo assembly and phasing of dikaryotic genomes from two isolates of Puccinia coronata f. sp. avenae, the causal agent of oat crown rust.</title>
        <authorList>
            <person name="Miller M.E."/>
            <person name="Zhang Y."/>
            <person name="Omidvar V."/>
            <person name="Sperschneider J."/>
            <person name="Schwessinger B."/>
            <person name="Raley C."/>
            <person name="Palmer J.M."/>
            <person name="Garnica D."/>
            <person name="Upadhyaya N."/>
            <person name="Rathjen J."/>
            <person name="Taylor J.M."/>
            <person name="Park R.F."/>
            <person name="Dodds P.N."/>
            <person name="Hirsch C.D."/>
            <person name="Kianian S.F."/>
            <person name="Figueroa M."/>
        </authorList>
    </citation>
    <scope>NUCLEOTIDE SEQUENCE [LARGE SCALE GENOMIC DNA]</scope>
    <source>
        <strain evidence="7">12NC29</strain>
    </source>
</reference>
<proteinExistence type="predicted"/>
<feature type="region of interest" description="Disordered" evidence="5">
    <location>
        <begin position="1"/>
        <end position="177"/>
    </location>
</feature>
<organism evidence="7 8">
    <name type="scientific">Puccinia coronata f. sp. avenae</name>
    <dbReference type="NCBI Taxonomy" id="200324"/>
    <lineage>
        <taxon>Eukaryota</taxon>
        <taxon>Fungi</taxon>
        <taxon>Dikarya</taxon>
        <taxon>Basidiomycota</taxon>
        <taxon>Pucciniomycotina</taxon>
        <taxon>Pucciniomycetes</taxon>
        <taxon>Pucciniales</taxon>
        <taxon>Pucciniaceae</taxon>
        <taxon>Puccinia</taxon>
    </lineage>
</organism>
<dbReference type="FunFam" id="1.25.40.10:FF:000727">
    <property type="entry name" value="Chromosome 1, whole genome shotgun sequence"/>
    <property type="match status" value="1"/>
</dbReference>
<evidence type="ECO:0000313" key="7">
    <source>
        <dbReference type="EMBL" id="PLW11397.1"/>
    </source>
</evidence>
<dbReference type="Gene3D" id="1.25.40.10">
    <property type="entry name" value="Tetratricopeptide repeat domain"/>
    <property type="match status" value="2"/>
</dbReference>
<feature type="region of interest" description="Disordered" evidence="5">
    <location>
        <begin position="1881"/>
        <end position="1900"/>
    </location>
</feature>
<dbReference type="CDD" id="cd05697">
    <property type="entry name" value="S1_Rrp5_repeat_hs5"/>
    <property type="match status" value="1"/>
</dbReference>
<dbReference type="SUPFAM" id="SSF50249">
    <property type="entry name" value="Nucleic acid-binding proteins"/>
    <property type="match status" value="5"/>
</dbReference>
<feature type="compositionally biased region" description="Polar residues" evidence="5">
    <location>
        <begin position="8"/>
        <end position="26"/>
    </location>
</feature>
<protein>
    <recommendedName>
        <fullName evidence="6">S1 motif domain-containing protein</fullName>
    </recommendedName>
</protein>
<keyword evidence="3" id="KW-0677">Repeat</keyword>
<feature type="compositionally biased region" description="Basic and acidic residues" evidence="5">
    <location>
        <begin position="59"/>
        <end position="84"/>
    </location>
</feature>
<dbReference type="InterPro" id="IPR057302">
    <property type="entry name" value="Rrp5_S1"/>
</dbReference>
<feature type="domain" description="S1 motif" evidence="6">
    <location>
        <begin position="663"/>
        <end position="732"/>
    </location>
</feature>
<dbReference type="OrthoDB" id="412781at2759"/>
<dbReference type="SUPFAM" id="SSF48452">
    <property type="entry name" value="TPR-like"/>
    <property type="match status" value="2"/>
</dbReference>
<evidence type="ECO:0000259" key="6">
    <source>
        <dbReference type="PROSITE" id="PS50126"/>
    </source>
</evidence>
<dbReference type="SMART" id="SM00316">
    <property type="entry name" value="S1"/>
    <property type="match status" value="10"/>
</dbReference>
<feature type="compositionally biased region" description="Low complexity" evidence="5">
    <location>
        <begin position="253"/>
        <end position="266"/>
    </location>
</feature>
<dbReference type="Pfam" id="PF00575">
    <property type="entry name" value="S1"/>
    <property type="match status" value="1"/>
</dbReference>
<dbReference type="PROSITE" id="PS50126">
    <property type="entry name" value="S1"/>
    <property type="match status" value="5"/>
</dbReference>
<dbReference type="FunFam" id="2.40.50.140:FF:000148">
    <property type="entry name" value="protein RRP5 homolog isoform X1"/>
    <property type="match status" value="1"/>
</dbReference>
<dbReference type="Pfam" id="PF23459">
    <property type="entry name" value="S1_RRP5"/>
    <property type="match status" value="1"/>
</dbReference>
<gene>
    <name evidence="7" type="ORF">PCANC_21720</name>
</gene>